<dbReference type="CDD" id="cd01948">
    <property type="entry name" value="EAL"/>
    <property type="match status" value="1"/>
</dbReference>
<organism evidence="5 6">
    <name type="scientific">Sphingomonas liriopis</name>
    <dbReference type="NCBI Taxonomy" id="2949094"/>
    <lineage>
        <taxon>Bacteria</taxon>
        <taxon>Pseudomonadati</taxon>
        <taxon>Pseudomonadota</taxon>
        <taxon>Alphaproteobacteria</taxon>
        <taxon>Sphingomonadales</taxon>
        <taxon>Sphingomonadaceae</taxon>
        <taxon>Sphingomonas</taxon>
    </lineage>
</organism>
<dbReference type="PANTHER" id="PTHR44757">
    <property type="entry name" value="DIGUANYLATE CYCLASE DGCP"/>
    <property type="match status" value="1"/>
</dbReference>
<proteinExistence type="predicted"/>
<dbReference type="Pfam" id="PF00563">
    <property type="entry name" value="EAL"/>
    <property type="match status" value="1"/>
</dbReference>
<dbReference type="Pfam" id="PF00990">
    <property type="entry name" value="GGDEF"/>
    <property type="match status" value="1"/>
</dbReference>
<evidence type="ECO:0000256" key="1">
    <source>
        <dbReference type="SAM" id="Phobius"/>
    </source>
</evidence>
<dbReference type="RefSeq" id="WP_254288891.1">
    <property type="nucleotide sequence ID" value="NZ_JAMLDY010000008.1"/>
</dbReference>
<protein>
    <submittedName>
        <fullName evidence="5">EAL domain-containing protein</fullName>
    </submittedName>
</protein>
<sequence>MSQDTAPASDPSAIRFTQLLGLADGADTAQWARIRSTQLDAGRQLALFLLAANLLGAAMTVTLYAAEIPHLLLAGWAALVGVVAVTVAIRRLATRHRDGGYATQTDLRATVLEGAALAAAWSVPGFVFNTDPGSDSGYVLWMILSLLMTAGAVAMAPLALATIAFVGGLGLAMSAELVLGGSYTGACATILFTVLLIIVCLNRARSLVVIRASQMALGERDETVSLLLREFEETNADWLWETDAARRVVKASPRFAYACGLDPLTIEGMSFLQVLAGSAWETGAFSAGLRTLADKLKTRESFRDLRLPVEVNGEERWWELAASPRFDEAGTFCGFRGVGSDVTEQRASADKINRMARFDTLTGLPNRLMVNETLARAMADADRWGGRCAFMMIDLDRFKAVNDTLGHPIGDRLLGRVSERLAQLMGENETCGRLGGDEFAVVMRDATDTKAVESLASRIIETLSRPYELDAHTLYIGASVGLAIGPRDGRTSEMLIRSADLALYRAKDAGRGVYHAYEPELHVQAEERRVLEMALRQALEKNEMHLHYQPVVDAGTGNLKGFEALLRWHNPQFGNVSPVKFIPLAEDARLIQPIGEWVLRTACAEAAQWPSEVRIAVNVSPDQLQNPNFVTVVTSALASSGLSAERLELEVTESVFMHEGLGATKVLERILDLGVRLSLDDFGTGYSSLGYLSRTRFSSIKIDRSFVQGASQGVKEAIAIIRAVVALAQSLGMATTAEGVETEAEHRMVQDLGCTKVQGYYFGRPLPVEEARALARRGWDTSAAA</sequence>
<feature type="transmembrane region" description="Helical" evidence="1">
    <location>
        <begin position="71"/>
        <end position="89"/>
    </location>
</feature>
<keyword evidence="1" id="KW-0812">Transmembrane</keyword>
<dbReference type="SUPFAM" id="SSF55785">
    <property type="entry name" value="PYP-like sensor domain (PAS domain)"/>
    <property type="match status" value="1"/>
</dbReference>
<dbReference type="InterPro" id="IPR052155">
    <property type="entry name" value="Biofilm_reg_signaling"/>
</dbReference>
<dbReference type="InterPro" id="IPR035919">
    <property type="entry name" value="EAL_sf"/>
</dbReference>
<dbReference type="NCBIfam" id="TIGR00254">
    <property type="entry name" value="GGDEF"/>
    <property type="match status" value="1"/>
</dbReference>
<dbReference type="Gene3D" id="3.20.20.450">
    <property type="entry name" value="EAL domain"/>
    <property type="match status" value="1"/>
</dbReference>
<dbReference type="InterPro" id="IPR029787">
    <property type="entry name" value="Nucleotide_cyclase"/>
</dbReference>
<feature type="domain" description="PAC" evidence="2">
    <location>
        <begin position="301"/>
        <end position="354"/>
    </location>
</feature>
<dbReference type="Pfam" id="PF08448">
    <property type="entry name" value="PAS_4"/>
    <property type="match status" value="1"/>
</dbReference>
<name>A0A9X2KQT3_9SPHN</name>
<dbReference type="InterPro" id="IPR000700">
    <property type="entry name" value="PAS-assoc_C"/>
</dbReference>
<dbReference type="SUPFAM" id="SSF141868">
    <property type="entry name" value="EAL domain-like"/>
    <property type="match status" value="1"/>
</dbReference>
<evidence type="ECO:0000313" key="5">
    <source>
        <dbReference type="EMBL" id="MCP3734876.1"/>
    </source>
</evidence>
<dbReference type="PROSITE" id="PS50887">
    <property type="entry name" value="GGDEF"/>
    <property type="match status" value="1"/>
</dbReference>
<reference evidence="5" key="1">
    <citation type="submission" date="2022-05" db="EMBL/GenBank/DDBJ databases">
        <title>Sphingomonas sp. strain RP10 Genome sequencing and assembly.</title>
        <authorList>
            <person name="Kim I."/>
        </authorList>
    </citation>
    <scope>NUCLEOTIDE SEQUENCE</scope>
    <source>
        <strain evidence="5">RP10</strain>
    </source>
</reference>
<dbReference type="PROSITE" id="PS50113">
    <property type="entry name" value="PAC"/>
    <property type="match status" value="1"/>
</dbReference>
<evidence type="ECO:0000259" key="3">
    <source>
        <dbReference type="PROSITE" id="PS50883"/>
    </source>
</evidence>
<dbReference type="InterPro" id="IPR000014">
    <property type="entry name" value="PAS"/>
</dbReference>
<dbReference type="PANTHER" id="PTHR44757:SF10">
    <property type="entry name" value="MEMBRANE PROTEIN"/>
    <property type="match status" value="1"/>
</dbReference>
<dbReference type="EMBL" id="JAMLDY010000008">
    <property type="protein sequence ID" value="MCP3734876.1"/>
    <property type="molecule type" value="Genomic_DNA"/>
</dbReference>
<dbReference type="InterPro" id="IPR035965">
    <property type="entry name" value="PAS-like_dom_sf"/>
</dbReference>
<evidence type="ECO:0000259" key="4">
    <source>
        <dbReference type="PROSITE" id="PS50887"/>
    </source>
</evidence>
<feature type="transmembrane region" description="Helical" evidence="1">
    <location>
        <begin position="140"/>
        <end position="165"/>
    </location>
</feature>
<dbReference type="SMART" id="SM00267">
    <property type="entry name" value="GGDEF"/>
    <property type="match status" value="1"/>
</dbReference>
<evidence type="ECO:0000259" key="2">
    <source>
        <dbReference type="PROSITE" id="PS50113"/>
    </source>
</evidence>
<feature type="transmembrane region" description="Helical" evidence="1">
    <location>
        <begin position="177"/>
        <end position="199"/>
    </location>
</feature>
<dbReference type="CDD" id="cd01949">
    <property type="entry name" value="GGDEF"/>
    <property type="match status" value="1"/>
</dbReference>
<dbReference type="NCBIfam" id="TIGR00229">
    <property type="entry name" value="sensory_box"/>
    <property type="match status" value="1"/>
</dbReference>
<dbReference type="AlphaFoldDB" id="A0A9X2KQT3"/>
<dbReference type="InterPro" id="IPR013656">
    <property type="entry name" value="PAS_4"/>
</dbReference>
<dbReference type="Proteomes" id="UP001139486">
    <property type="component" value="Unassembled WGS sequence"/>
</dbReference>
<accession>A0A9X2KQT3</accession>
<dbReference type="Gene3D" id="3.30.70.270">
    <property type="match status" value="1"/>
</dbReference>
<dbReference type="Gene3D" id="3.30.450.20">
    <property type="entry name" value="PAS domain"/>
    <property type="match status" value="1"/>
</dbReference>
<dbReference type="SUPFAM" id="SSF55073">
    <property type="entry name" value="Nucleotide cyclase"/>
    <property type="match status" value="1"/>
</dbReference>
<keyword evidence="1" id="KW-0472">Membrane</keyword>
<keyword evidence="1" id="KW-1133">Transmembrane helix</keyword>
<dbReference type="InterPro" id="IPR000160">
    <property type="entry name" value="GGDEF_dom"/>
</dbReference>
<dbReference type="SMART" id="SM00052">
    <property type="entry name" value="EAL"/>
    <property type="match status" value="1"/>
</dbReference>
<dbReference type="InterPro" id="IPR001633">
    <property type="entry name" value="EAL_dom"/>
</dbReference>
<feature type="transmembrane region" description="Helical" evidence="1">
    <location>
        <begin position="110"/>
        <end position="128"/>
    </location>
</feature>
<comment type="caution">
    <text evidence="5">The sequence shown here is derived from an EMBL/GenBank/DDBJ whole genome shotgun (WGS) entry which is preliminary data.</text>
</comment>
<evidence type="ECO:0000313" key="6">
    <source>
        <dbReference type="Proteomes" id="UP001139486"/>
    </source>
</evidence>
<feature type="transmembrane region" description="Helical" evidence="1">
    <location>
        <begin position="45"/>
        <end position="65"/>
    </location>
</feature>
<dbReference type="InterPro" id="IPR043128">
    <property type="entry name" value="Rev_trsase/Diguanyl_cyclase"/>
</dbReference>
<feature type="domain" description="EAL" evidence="3">
    <location>
        <begin position="528"/>
        <end position="779"/>
    </location>
</feature>
<gene>
    <name evidence="5" type="ORF">M9979_08335</name>
</gene>
<keyword evidence="6" id="KW-1185">Reference proteome</keyword>
<feature type="domain" description="GGDEF" evidence="4">
    <location>
        <begin position="386"/>
        <end position="519"/>
    </location>
</feature>
<dbReference type="PROSITE" id="PS50883">
    <property type="entry name" value="EAL"/>
    <property type="match status" value="1"/>
</dbReference>